<dbReference type="Gene3D" id="3.40.50.300">
    <property type="entry name" value="P-loop containing nucleotide triphosphate hydrolases"/>
    <property type="match status" value="1"/>
</dbReference>
<organism evidence="2 3">
    <name type="scientific">Aequorivita ciconiae</name>
    <dbReference type="NCBI Taxonomy" id="2494375"/>
    <lineage>
        <taxon>Bacteria</taxon>
        <taxon>Pseudomonadati</taxon>
        <taxon>Bacteroidota</taxon>
        <taxon>Flavobacteriia</taxon>
        <taxon>Flavobacteriales</taxon>
        <taxon>Flavobacteriaceae</taxon>
        <taxon>Aequorivita</taxon>
    </lineage>
</organism>
<dbReference type="EMBL" id="CP034951">
    <property type="protein sequence ID" value="QAA81380.1"/>
    <property type="molecule type" value="Genomic_DNA"/>
</dbReference>
<gene>
    <name evidence="2" type="ORF">EI546_06400</name>
</gene>
<dbReference type="SUPFAM" id="SSF47413">
    <property type="entry name" value="lambda repressor-like DNA-binding domains"/>
    <property type="match status" value="1"/>
</dbReference>
<dbReference type="GO" id="GO:0003677">
    <property type="term" value="F:DNA binding"/>
    <property type="evidence" value="ECO:0007669"/>
    <property type="project" value="InterPro"/>
</dbReference>
<feature type="domain" description="HTH cro/C1-type" evidence="1">
    <location>
        <begin position="17"/>
        <end position="66"/>
    </location>
</feature>
<dbReference type="PROSITE" id="PS50943">
    <property type="entry name" value="HTH_CROC1"/>
    <property type="match status" value="1"/>
</dbReference>
<dbReference type="Proteomes" id="UP000285517">
    <property type="component" value="Chromosome"/>
</dbReference>
<protein>
    <submittedName>
        <fullName evidence="2">Helix-turn-helix domain-containing protein</fullName>
    </submittedName>
</protein>
<dbReference type="InterPro" id="IPR010982">
    <property type="entry name" value="Lambda_DNA-bd_dom_sf"/>
</dbReference>
<dbReference type="SUPFAM" id="SSF52540">
    <property type="entry name" value="P-loop containing nucleoside triphosphate hydrolases"/>
    <property type="match status" value="1"/>
</dbReference>
<dbReference type="InterPro" id="IPR001387">
    <property type="entry name" value="Cro/C1-type_HTH"/>
</dbReference>
<dbReference type="KEGG" id="aev:EI546_06400"/>
<dbReference type="OrthoDB" id="1426482at2"/>
<reference evidence="2 3" key="1">
    <citation type="submission" date="2019-01" db="EMBL/GenBank/DDBJ databases">
        <title>Complete genome sequencing of Aequorivita sp. H23M31.</title>
        <authorList>
            <person name="Bae J.-W."/>
        </authorList>
    </citation>
    <scope>NUCLEOTIDE SEQUENCE [LARGE SCALE GENOMIC DNA]</scope>
    <source>
        <strain evidence="2 3">H23M31</strain>
    </source>
</reference>
<dbReference type="Pfam" id="PF13401">
    <property type="entry name" value="AAA_22"/>
    <property type="match status" value="1"/>
</dbReference>
<sequence length="285" mass="32587">MKTTHLNQLIQEVKWMSKKRSQNYVAAKSQVSTAVISKIVNGDLSQISDSLLNKIQSNLKIDPNWNIAITDNLEGLYNCCRDAQLDSLLLCISDKAGKGKTNAFEYYDRKNNNVFHIECQKTWTQKVFVKQLLITLGKKPQGTTWQMLEEFDRAIRNIENGLLIIDQADHLKEPQFNMIMDFSNDYKGRLGIIISGVKHLERKMRAGVLKEKGSYDELESRFGRTYIELNPVSLKDVTKICFANGVENPSQIQTIYDTCGGDLRRVKRDVQKIKIGQRPRVKLAS</sequence>
<dbReference type="InterPro" id="IPR049945">
    <property type="entry name" value="AAA_22"/>
</dbReference>
<evidence type="ECO:0000313" key="3">
    <source>
        <dbReference type="Proteomes" id="UP000285517"/>
    </source>
</evidence>
<dbReference type="RefSeq" id="WP_128249768.1">
    <property type="nucleotide sequence ID" value="NZ_CP034951.1"/>
</dbReference>
<proteinExistence type="predicted"/>
<dbReference type="GO" id="GO:0016887">
    <property type="term" value="F:ATP hydrolysis activity"/>
    <property type="evidence" value="ECO:0007669"/>
    <property type="project" value="InterPro"/>
</dbReference>
<evidence type="ECO:0000259" key="1">
    <source>
        <dbReference type="PROSITE" id="PS50943"/>
    </source>
</evidence>
<dbReference type="CDD" id="cd00093">
    <property type="entry name" value="HTH_XRE"/>
    <property type="match status" value="1"/>
</dbReference>
<dbReference type="AlphaFoldDB" id="A0A410G2A8"/>
<dbReference type="InterPro" id="IPR027417">
    <property type="entry name" value="P-loop_NTPase"/>
</dbReference>
<evidence type="ECO:0000313" key="2">
    <source>
        <dbReference type="EMBL" id="QAA81380.1"/>
    </source>
</evidence>
<dbReference type="Pfam" id="PF01381">
    <property type="entry name" value="HTH_3"/>
    <property type="match status" value="1"/>
</dbReference>
<name>A0A410G2A8_9FLAO</name>
<accession>A0A410G2A8</accession>
<keyword evidence="3" id="KW-1185">Reference proteome</keyword>